<evidence type="ECO:0000313" key="2">
    <source>
        <dbReference type="EMBL" id="KMZ56603.1"/>
    </source>
</evidence>
<keyword evidence="3" id="KW-1185">Reference proteome</keyword>
<evidence type="ECO:0000313" key="3">
    <source>
        <dbReference type="Proteomes" id="UP000036987"/>
    </source>
</evidence>
<organism evidence="2 3">
    <name type="scientific">Zostera marina</name>
    <name type="common">Eelgrass</name>
    <dbReference type="NCBI Taxonomy" id="29655"/>
    <lineage>
        <taxon>Eukaryota</taxon>
        <taxon>Viridiplantae</taxon>
        <taxon>Streptophyta</taxon>
        <taxon>Embryophyta</taxon>
        <taxon>Tracheophyta</taxon>
        <taxon>Spermatophyta</taxon>
        <taxon>Magnoliopsida</taxon>
        <taxon>Liliopsida</taxon>
        <taxon>Zosteraceae</taxon>
        <taxon>Zostera</taxon>
    </lineage>
</organism>
<dbReference type="EMBL" id="LFYR01002156">
    <property type="protein sequence ID" value="KMZ56603.1"/>
    <property type="molecule type" value="Genomic_DNA"/>
</dbReference>
<feature type="signal peptide" evidence="1">
    <location>
        <begin position="1"/>
        <end position="27"/>
    </location>
</feature>
<name>A0A0K9NJ27_ZOSMR</name>
<keyword evidence="1" id="KW-0732">Signal</keyword>
<dbReference type="Proteomes" id="UP000036987">
    <property type="component" value="Unassembled WGS sequence"/>
</dbReference>
<sequence>MVIATNLTRLMILYYLFLSSLSETTGAIEKAPMHPQDCTNKENMQNLWGSHGSRLMGGKRSDAESLSDVIVVEVKEETKKKLKVKKHSTTANCRYHRKGMLNVECELRDVVPSIHYNLPPFTSDYRDPRTHPPKNN</sequence>
<accession>A0A0K9NJ27</accession>
<gene>
    <name evidence="2" type="ORF">ZOSMA_93G00670</name>
</gene>
<dbReference type="AlphaFoldDB" id="A0A0K9NJ27"/>
<proteinExistence type="predicted"/>
<comment type="caution">
    <text evidence="2">The sequence shown here is derived from an EMBL/GenBank/DDBJ whole genome shotgun (WGS) entry which is preliminary data.</text>
</comment>
<dbReference type="OrthoDB" id="769713at2759"/>
<feature type="chain" id="PRO_5005527119" evidence="1">
    <location>
        <begin position="28"/>
        <end position="136"/>
    </location>
</feature>
<protein>
    <submittedName>
        <fullName evidence="2">Uncharacterized protein</fullName>
    </submittedName>
</protein>
<evidence type="ECO:0000256" key="1">
    <source>
        <dbReference type="SAM" id="SignalP"/>
    </source>
</evidence>
<reference evidence="3" key="1">
    <citation type="journal article" date="2016" name="Nature">
        <title>The genome of the seagrass Zostera marina reveals angiosperm adaptation to the sea.</title>
        <authorList>
            <person name="Olsen J.L."/>
            <person name="Rouze P."/>
            <person name="Verhelst B."/>
            <person name="Lin Y.-C."/>
            <person name="Bayer T."/>
            <person name="Collen J."/>
            <person name="Dattolo E."/>
            <person name="De Paoli E."/>
            <person name="Dittami S."/>
            <person name="Maumus F."/>
            <person name="Michel G."/>
            <person name="Kersting A."/>
            <person name="Lauritano C."/>
            <person name="Lohaus R."/>
            <person name="Toepel M."/>
            <person name="Tonon T."/>
            <person name="Vanneste K."/>
            <person name="Amirebrahimi M."/>
            <person name="Brakel J."/>
            <person name="Bostroem C."/>
            <person name="Chovatia M."/>
            <person name="Grimwood J."/>
            <person name="Jenkins J.W."/>
            <person name="Jueterbock A."/>
            <person name="Mraz A."/>
            <person name="Stam W.T."/>
            <person name="Tice H."/>
            <person name="Bornberg-Bauer E."/>
            <person name="Green P.J."/>
            <person name="Pearson G.A."/>
            <person name="Procaccini G."/>
            <person name="Duarte C.M."/>
            <person name="Schmutz J."/>
            <person name="Reusch T.B.H."/>
            <person name="Van de Peer Y."/>
        </authorList>
    </citation>
    <scope>NUCLEOTIDE SEQUENCE [LARGE SCALE GENOMIC DNA]</scope>
    <source>
        <strain evidence="3">cv. Finnish</strain>
    </source>
</reference>